<dbReference type="RefSeq" id="XP_053589932.1">
    <property type="nucleotide sequence ID" value="XM_053725738.1"/>
</dbReference>
<dbReference type="InterPro" id="IPR012885">
    <property type="entry name" value="F-box_Sdz-33"/>
</dbReference>
<dbReference type="EMBL" id="WUAV01000002">
    <property type="protein sequence ID" value="KAF1766721.1"/>
    <property type="molecule type" value="Genomic_DNA"/>
</dbReference>
<dbReference type="Proteomes" id="UP000483820">
    <property type="component" value="Chromosome II"/>
</dbReference>
<protein>
    <recommendedName>
        <fullName evidence="1">Sdz-33 F-box domain-containing protein</fullName>
    </recommendedName>
</protein>
<dbReference type="AlphaFoldDB" id="A0A6A5HHZ8"/>
<comment type="caution">
    <text evidence="2">The sequence shown here is derived from an EMBL/GenBank/DDBJ whole genome shotgun (WGS) entry which is preliminary data.</text>
</comment>
<evidence type="ECO:0000313" key="2">
    <source>
        <dbReference type="EMBL" id="KAF1766721.1"/>
    </source>
</evidence>
<dbReference type="PANTHER" id="PTHR21503:SF53">
    <property type="entry name" value="F-BOX ASSOCIATED DOMAIN-CONTAINING PROTEIN-RELATED"/>
    <property type="match status" value="1"/>
</dbReference>
<sequence>MEFLNFGTFPLFRLPTVVLREVLGIMTPIENTNLSLASSGAKTKVKLYWNTTKYLTEVQVLKQPLFVFYGKPTVWEYQITTNQEEADYEEETLNEFKKWFTYLKELMRFKICHILFDTDAFKNENQSFIDLLKPEIQSLCSFTIVGDTESDDDVAYILKDLPKSGSLILNSYLSAAFQGVIPPITPQLHIANGEWITFSQFIEFRAAEIIIHRCKLKGIQLNEFLRKWMRMESHRCLQNLSINISSTNDLQEICNLSHKVVQQDTPQFVELTFSREELKAGLEIQRHDGVTARLFLTEGNSGSILRMIVTGNTLI</sequence>
<evidence type="ECO:0000313" key="3">
    <source>
        <dbReference type="Proteomes" id="UP000483820"/>
    </source>
</evidence>
<name>A0A6A5HHZ8_CAERE</name>
<organism evidence="2 3">
    <name type="scientific">Caenorhabditis remanei</name>
    <name type="common">Caenorhabditis vulgaris</name>
    <dbReference type="NCBI Taxonomy" id="31234"/>
    <lineage>
        <taxon>Eukaryota</taxon>
        <taxon>Metazoa</taxon>
        <taxon>Ecdysozoa</taxon>
        <taxon>Nematoda</taxon>
        <taxon>Chromadorea</taxon>
        <taxon>Rhabditida</taxon>
        <taxon>Rhabditina</taxon>
        <taxon>Rhabditomorpha</taxon>
        <taxon>Rhabditoidea</taxon>
        <taxon>Rhabditidae</taxon>
        <taxon>Peloderinae</taxon>
        <taxon>Caenorhabditis</taxon>
    </lineage>
</organism>
<evidence type="ECO:0000259" key="1">
    <source>
        <dbReference type="Pfam" id="PF07735"/>
    </source>
</evidence>
<dbReference type="Pfam" id="PF07735">
    <property type="entry name" value="FBA_2"/>
    <property type="match status" value="1"/>
</dbReference>
<accession>A0A6A5HHZ8</accession>
<feature type="domain" description="Sdz-33 F-box" evidence="1">
    <location>
        <begin position="185"/>
        <end position="242"/>
    </location>
</feature>
<dbReference type="CTD" id="78774221"/>
<dbReference type="GeneID" id="78774221"/>
<dbReference type="PANTHER" id="PTHR21503">
    <property type="entry name" value="F-BOX-CONTAINING HYPOTHETICAL PROTEIN C.ELEGANS"/>
    <property type="match status" value="1"/>
</dbReference>
<dbReference type="KEGG" id="crq:GCK72_006679"/>
<reference evidence="2 3" key="1">
    <citation type="submission" date="2019-12" db="EMBL/GenBank/DDBJ databases">
        <title>Chromosome-level assembly of the Caenorhabditis remanei genome.</title>
        <authorList>
            <person name="Teterina A.A."/>
            <person name="Willis J.H."/>
            <person name="Phillips P.C."/>
        </authorList>
    </citation>
    <scope>NUCLEOTIDE SEQUENCE [LARGE SCALE GENOMIC DNA]</scope>
    <source>
        <strain evidence="2 3">PX506</strain>
        <tissue evidence="2">Whole organism</tissue>
    </source>
</reference>
<proteinExistence type="predicted"/>
<gene>
    <name evidence="2" type="ORF">GCK72_006679</name>
</gene>